<keyword evidence="1" id="KW-0805">Transcription regulation</keyword>
<accession>A0A1H5SKQ6</accession>
<evidence type="ECO:0000313" key="6">
    <source>
        <dbReference type="Proteomes" id="UP000236752"/>
    </source>
</evidence>
<feature type="domain" description="HTH cro/C1-type" evidence="4">
    <location>
        <begin position="11"/>
        <end position="65"/>
    </location>
</feature>
<gene>
    <name evidence="5" type="ORF">SAMN04488045_0276</name>
</gene>
<dbReference type="GO" id="GO:0003677">
    <property type="term" value="F:DNA binding"/>
    <property type="evidence" value="ECO:0007669"/>
    <property type="project" value="UniProtKB-KW"/>
</dbReference>
<evidence type="ECO:0000256" key="1">
    <source>
        <dbReference type="ARBA" id="ARBA00023015"/>
    </source>
</evidence>
<sequence length="434" mass="46463">MARDTLTGSRIRERRVMAGLKQAELASAAGISASYLNLIEHNRRGIGGKLLLDIAEVLGVEPALLSEGAEATLIAALREAASDPKAAPVEVDRVDEFAGRFPGWAGLLSDNRRRIASLERTVETLSDRLTHDPHLAASLHEMLSTVTSIRSTASILNDPADLSPEWSARFHRNVYEDATRLAETSRALVGYLEASGDATSEASAPQDEMDAVLASAGYFLEPLEHSPDGISDLSETLGVELSADARTLLDAHLNRYASDAEQLPHEILAPKMLAGETDPFAIAAALRLSPGLVMRRMAILSGSVLDDDFGLALCDGTGTLTYRKPLQDFSLPRFGAGCPLWPLYSALCAPGMPIMRLIAQPGATDRQIKAFAYAEDTQAPALDGARLLKVHMLMVPVPFGAADEKTEAVGVSCRICPRNDCAGRREPSILSTGQ</sequence>
<keyword evidence="6" id="KW-1185">Reference proteome</keyword>
<proteinExistence type="predicted"/>
<organism evidence="5 6">
    <name type="scientific">Thalassococcus halodurans</name>
    <dbReference type="NCBI Taxonomy" id="373675"/>
    <lineage>
        <taxon>Bacteria</taxon>
        <taxon>Pseudomonadati</taxon>
        <taxon>Pseudomonadota</taxon>
        <taxon>Alphaproteobacteria</taxon>
        <taxon>Rhodobacterales</taxon>
        <taxon>Roseobacteraceae</taxon>
        <taxon>Thalassococcus</taxon>
    </lineage>
</organism>
<keyword evidence="2" id="KW-0238">DNA-binding</keyword>
<evidence type="ECO:0000313" key="5">
    <source>
        <dbReference type="EMBL" id="SEF51179.1"/>
    </source>
</evidence>
<dbReference type="SMART" id="SM00530">
    <property type="entry name" value="HTH_XRE"/>
    <property type="match status" value="1"/>
</dbReference>
<reference evidence="5 6" key="1">
    <citation type="submission" date="2016-10" db="EMBL/GenBank/DDBJ databases">
        <authorList>
            <person name="de Groot N.N."/>
        </authorList>
    </citation>
    <scope>NUCLEOTIDE SEQUENCE [LARGE SCALE GENOMIC DNA]</scope>
    <source>
        <strain evidence="5 6">DSM 26915</strain>
    </source>
</reference>
<protein>
    <recommendedName>
        <fullName evidence="4">HTH cro/C1-type domain-containing protein</fullName>
    </recommendedName>
</protein>
<dbReference type="InterPro" id="IPR001387">
    <property type="entry name" value="Cro/C1-type_HTH"/>
</dbReference>
<dbReference type="OrthoDB" id="7790108at2"/>
<dbReference type="Pfam" id="PF09856">
    <property type="entry name" value="ScfRs"/>
    <property type="match status" value="1"/>
</dbReference>
<evidence type="ECO:0000256" key="2">
    <source>
        <dbReference type="ARBA" id="ARBA00023125"/>
    </source>
</evidence>
<dbReference type="InterPro" id="IPR010982">
    <property type="entry name" value="Lambda_DNA-bd_dom_sf"/>
</dbReference>
<name>A0A1H5SKQ6_9RHOB</name>
<dbReference type="SUPFAM" id="SSF47413">
    <property type="entry name" value="lambda repressor-like DNA-binding domains"/>
    <property type="match status" value="1"/>
</dbReference>
<dbReference type="InterPro" id="IPR018653">
    <property type="entry name" value="ScfR_C"/>
</dbReference>
<evidence type="ECO:0000256" key="3">
    <source>
        <dbReference type="ARBA" id="ARBA00023163"/>
    </source>
</evidence>
<dbReference type="PANTHER" id="PTHR46797">
    <property type="entry name" value="HTH-TYPE TRANSCRIPTIONAL REGULATOR"/>
    <property type="match status" value="1"/>
</dbReference>
<dbReference type="CDD" id="cd00093">
    <property type="entry name" value="HTH_XRE"/>
    <property type="match status" value="1"/>
</dbReference>
<dbReference type="Pfam" id="PF01381">
    <property type="entry name" value="HTH_3"/>
    <property type="match status" value="1"/>
</dbReference>
<dbReference type="EMBL" id="FNUZ01000001">
    <property type="protein sequence ID" value="SEF51179.1"/>
    <property type="molecule type" value="Genomic_DNA"/>
</dbReference>
<dbReference type="PROSITE" id="PS50943">
    <property type="entry name" value="HTH_CROC1"/>
    <property type="match status" value="1"/>
</dbReference>
<dbReference type="Gene3D" id="1.10.260.40">
    <property type="entry name" value="lambda repressor-like DNA-binding domains"/>
    <property type="match status" value="1"/>
</dbReference>
<dbReference type="GO" id="GO:0003700">
    <property type="term" value="F:DNA-binding transcription factor activity"/>
    <property type="evidence" value="ECO:0007669"/>
    <property type="project" value="TreeGrafter"/>
</dbReference>
<evidence type="ECO:0000259" key="4">
    <source>
        <dbReference type="PROSITE" id="PS50943"/>
    </source>
</evidence>
<dbReference type="AlphaFoldDB" id="A0A1H5SKQ6"/>
<dbReference type="RefSeq" id="WP_103908685.1">
    <property type="nucleotide sequence ID" value="NZ_FNUZ01000001.1"/>
</dbReference>
<keyword evidence="3" id="KW-0804">Transcription</keyword>
<dbReference type="GO" id="GO:0005829">
    <property type="term" value="C:cytosol"/>
    <property type="evidence" value="ECO:0007669"/>
    <property type="project" value="TreeGrafter"/>
</dbReference>
<dbReference type="PANTHER" id="PTHR46797:SF23">
    <property type="entry name" value="HTH-TYPE TRANSCRIPTIONAL REGULATOR SUTR"/>
    <property type="match status" value="1"/>
</dbReference>
<dbReference type="InterPro" id="IPR050807">
    <property type="entry name" value="TransReg_Diox_bact_type"/>
</dbReference>
<dbReference type="Proteomes" id="UP000236752">
    <property type="component" value="Unassembled WGS sequence"/>
</dbReference>